<evidence type="ECO:0000256" key="1">
    <source>
        <dbReference type="ARBA" id="ARBA00022527"/>
    </source>
</evidence>
<dbReference type="PANTHER" id="PTHR35526">
    <property type="entry name" value="ANTI-SIGMA-F FACTOR RSBW-RELATED"/>
    <property type="match status" value="1"/>
</dbReference>
<keyword evidence="1" id="KW-0808">Transferase</keyword>
<reference evidence="3 4" key="1">
    <citation type="submission" date="2021-01" db="EMBL/GenBank/DDBJ databases">
        <title>WGS of actinomycetes isolated from Thailand.</title>
        <authorList>
            <person name="Thawai C."/>
        </authorList>
    </citation>
    <scope>NUCLEOTIDE SEQUENCE [LARGE SCALE GENOMIC DNA]</scope>
    <source>
        <strain evidence="3 4">CA3R110</strain>
    </source>
</reference>
<sequence length="139" mass="15087">MQKPSERQFTRHPASVAKARTFVAEALTVWRLDGRLDDVRACVSELVTNAVEHGTSAGPDFLVRVAHDDERVRVEVLDSGDGTPAMKQTTPDDDDGRGLFLVDAIADEWGFEPRTGPGKAVWIEFKLSVTPSGPGAIPC</sequence>
<keyword evidence="1" id="KW-0723">Serine/threonine-protein kinase</keyword>
<dbReference type="GO" id="GO:0005524">
    <property type="term" value="F:ATP binding"/>
    <property type="evidence" value="ECO:0007669"/>
    <property type="project" value="UniProtKB-KW"/>
</dbReference>
<keyword evidence="4" id="KW-1185">Reference proteome</keyword>
<dbReference type="InterPro" id="IPR050267">
    <property type="entry name" value="Anti-sigma-factor_SerPK"/>
</dbReference>
<comment type="caution">
    <text evidence="3">The sequence shown here is derived from an EMBL/GenBank/DDBJ whole genome shotgun (WGS) entry which is preliminary data.</text>
</comment>
<keyword evidence="3" id="KW-0547">Nucleotide-binding</keyword>
<dbReference type="SUPFAM" id="SSF55874">
    <property type="entry name" value="ATPase domain of HSP90 chaperone/DNA topoisomerase II/histidine kinase"/>
    <property type="match status" value="1"/>
</dbReference>
<keyword evidence="1" id="KW-0418">Kinase</keyword>
<evidence type="ECO:0000259" key="2">
    <source>
        <dbReference type="Pfam" id="PF13581"/>
    </source>
</evidence>
<accession>A0ABS1Q397</accession>
<evidence type="ECO:0000313" key="3">
    <source>
        <dbReference type="EMBL" id="MBL1118830.1"/>
    </source>
</evidence>
<protein>
    <submittedName>
        <fullName evidence="3">ATP-binding protein</fullName>
    </submittedName>
</protein>
<dbReference type="CDD" id="cd16936">
    <property type="entry name" value="HATPase_RsbW-like"/>
    <property type="match status" value="1"/>
</dbReference>
<dbReference type="RefSeq" id="WP_201856633.1">
    <property type="nucleotide sequence ID" value="NZ_JAERRG010000026.1"/>
</dbReference>
<name>A0ABS1Q397_9ACTN</name>
<keyword evidence="3" id="KW-0067">ATP-binding</keyword>
<dbReference type="InterPro" id="IPR036890">
    <property type="entry name" value="HATPase_C_sf"/>
</dbReference>
<gene>
    <name evidence="3" type="ORF">JK364_41685</name>
</gene>
<evidence type="ECO:0000313" key="4">
    <source>
        <dbReference type="Proteomes" id="UP000621510"/>
    </source>
</evidence>
<dbReference type="InterPro" id="IPR003594">
    <property type="entry name" value="HATPase_dom"/>
</dbReference>
<dbReference type="EMBL" id="JAERRG010000026">
    <property type="protein sequence ID" value="MBL1118830.1"/>
    <property type="molecule type" value="Genomic_DNA"/>
</dbReference>
<proteinExistence type="predicted"/>
<dbReference type="Gene3D" id="3.30.565.10">
    <property type="entry name" value="Histidine kinase-like ATPase, C-terminal domain"/>
    <property type="match status" value="1"/>
</dbReference>
<feature type="domain" description="Histidine kinase/HSP90-like ATPase" evidence="2">
    <location>
        <begin position="10"/>
        <end position="123"/>
    </location>
</feature>
<dbReference type="Proteomes" id="UP000621510">
    <property type="component" value="Unassembled WGS sequence"/>
</dbReference>
<organism evidence="3 4">
    <name type="scientific">Streptomyces endocoffeicus</name>
    <dbReference type="NCBI Taxonomy" id="2898945"/>
    <lineage>
        <taxon>Bacteria</taxon>
        <taxon>Bacillati</taxon>
        <taxon>Actinomycetota</taxon>
        <taxon>Actinomycetes</taxon>
        <taxon>Kitasatosporales</taxon>
        <taxon>Streptomycetaceae</taxon>
        <taxon>Streptomyces</taxon>
    </lineage>
</organism>
<dbReference type="PANTHER" id="PTHR35526:SF3">
    <property type="entry name" value="ANTI-SIGMA-F FACTOR RSBW"/>
    <property type="match status" value="1"/>
</dbReference>
<dbReference type="Pfam" id="PF13581">
    <property type="entry name" value="HATPase_c_2"/>
    <property type="match status" value="1"/>
</dbReference>